<keyword evidence="1" id="KW-0732">Signal</keyword>
<protein>
    <recommendedName>
        <fullName evidence="4">LamG domain-containing protein</fullName>
    </recommendedName>
</protein>
<dbReference type="EMBL" id="CP042434">
    <property type="protein sequence ID" value="QEC73326.1"/>
    <property type="molecule type" value="Genomic_DNA"/>
</dbReference>
<sequence>MKKLPLCAGLCLAATCFFTSNSQAQLFKKLKDKVSDKIENKVDKVLDGDLGTKSQKDNNASAENKVTANIGLSGPYLFVQGKDTIYFDNFSADQTGAMASHWKSNGSGSIETTTQFPGKWLFLNEFTSYKLKSDTPLPDNFTIEFDIVTLSRDKARDLNSLSFGFAHDNGISSYIGDAYNEGAICQTEIHYWNKEIINSSSDNKKYNTIKFPLKGYAIGKMHVAITVKGLHMQVYLDKHKVLDTDMFASTPETKYFYISTSTRLDNGAKIGVGNFKIAGL</sequence>
<evidence type="ECO:0000313" key="3">
    <source>
        <dbReference type="Proteomes" id="UP000321291"/>
    </source>
</evidence>
<dbReference type="Proteomes" id="UP000321291">
    <property type="component" value="Chromosome"/>
</dbReference>
<evidence type="ECO:0000256" key="1">
    <source>
        <dbReference type="SAM" id="SignalP"/>
    </source>
</evidence>
<keyword evidence="3" id="KW-1185">Reference proteome</keyword>
<feature type="signal peptide" evidence="1">
    <location>
        <begin position="1"/>
        <end position="24"/>
    </location>
</feature>
<evidence type="ECO:0000313" key="2">
    <source>
        <dbReference type="EMBL" id="QEC73326.1"/>
    </source>
</evidence>
<dbReference type="KEGG" id="agi:FSB73_18285"/>
<name>A0A5B8VRI3_9BACT</name>
<reference evidence="2 3" key="1">
    <citation type="journal article" date="2017" name="Int. J. Syst. Evol. Microbiol.">
        <title>Arachidicoccus ginsenosidivorans sp. nov., with ginsenoside-converting activity isolated from ginseng cultivating soil.</title>
        <authorList>
            <person name="Siddiqi M.Z."/>
            <person name="Aslam Z."/>
            <person name="Im W.T."/>
        </authorList>
    </citation>
    <scope>NUCLEOTIDE SEQUENCE [LARGE SCALE GENOMIC DNA]</scope>
    <source>
        <strain evidence="2 3">Gsoil 809</strain>
    </source>
</reference>
<feature type="chain" id="PRO_5023102099" description="LamG domain-containing protein" evidence="1">
    <location>
        <begin position="25"/>
        <end position="280"/>
    </location>
</feature>
<dbReference type="RefSeq" id="WP_146785477.1">
    <property type="nucleotide sequence ID" value="NZ_CP042434.1"/>
</dbReference>
<organism evidence="2 3">
    <name type="scientific">Arachidicoccus ginsenosidivorans</name>
    <dbReference type="NCBI Taxonomy" id="496057"/>
    <lineage>
        <taxon>Bacteria</taxon>
        <taxon>Pseudomonadati</taxon>
        <taxon>Bacteroidota</taxon>
        <taxon>Chitinophagia</taxon>
        <taxon>Chitinophagales</taxon>
        <taxon>Chitinophagaceae</taxon>
        <taxon>Arachidicoccus</taxon>
    </lineage>
</organism>
<dbReference type="AlphaFoldDB" id="A0A5B8VRI3"/>
<dbReference type="OrthoDB" id="9800869at2"/>
<gene>
    <name evidence="2" type="ORF">FSB73_18285</name>
</gene>
<proteinExistence type="predicted"/>
<accession>A0A5B8VRI3</accession>
<evidence type="ECO:0008006" key="4">
    <source>
        <dbReference type="Google" id="ProtNLM"/>
    </source>
</evidence>